<protein>
    <submittedName>
        <fullName evidence="1">Uncharacterized protein</fullName>
    </submittedName>
</protein>
<keyword evidence="1" id="KW-0614">Plasmid</keyword>
<dbReference type="RefSeq" id="WP_008917000.1">
    <property type="nucleotide sequence ID" value="NZ_CM001855.1"/>
</dbReference>
<dbReference type="OrthoDB" id="6636768at2"/>
<keyword evidence="2" id="KW-1185">Reference proteome</keyword>
<dbReference type="HOGENOM" id="CLU_2317357_0_0_6"/>
<dbReference type="Proteomes" id="UP000010290">
    <property type="component" value="Plasmid pPSN3"/>
</dbReference>
<evidence type="ECO:0000313" key="2">
    <source>
        <dbReference type="Proteomes" id="UP000010290"/>
    </source>
</evidence>
<name>K8VX98_9GAMM</name>
<comment type="caution">
    <text evidence="1">The sequence shown here is derived from an EMBL/GenBank/DDBJ whole genome shotgun (WGS) entry which is preliminary data.</text>
</comment>
<evidence type="ECO:0000313" key="1">
    <source>
        <dbReference type="EMBL" id="EKT52833.1"/>
    </source>
</evidence>
<proteinExistence type="predicted"/>
<accession>K8VX98</accession>
<organism evidence="1 2">
    <name type="scientific">Providencia sneebia DSM 19967</name>
    <dbReference type="NCBI Taxonomy" id="1141660"/>
    <lineage>
        <taxon>Bacteria</taxon>
        <taxon>Pseudomonadati</taxon>
        <taxon>Pseudomonadota</taxon>
        <taxon>Gammaproteobacteria</taxon>
        <taxon>Enterobacterales</taxon>
        <taxon>Morganellaceae</taxon>
        <taxon>Providencia</taxon>
    </lineage>
</organism>
<sequence>MDKIISYWKEYNIAHYDEKKGFYVIYGKYNHLNNEEESRKCLGLHWEDYPKSRSVLAPMVVTAEIKNSILAGLLKDGLDKKIK</sequence>
<dbReference type="AlphaFoldDB" id="K8VX98"/>
<dbReference type="EMBL" id="AKKN01000017">
    <property type="protein sequence ID" value="EKT52833.1"/>
    <property type="molecule type" value="Genomic_DNA"/>
</dbReference>
<reference evidence="1 2" key="1">
    <citation type="journal article" date="2012" name="BMC Genomics">
        <title>Comparative genomics of bacteria in the genus Providencia isolated from wild Drosophila melanogaster.</title>
        <authorList>
            <person name="Galac M.R."/>
            <person name="Lazzaro B.P."/>
        </authorList>
    </citation>
    <scope>NUCLEOTIDE SEQUENCE [LARGE SCALE GENOMIC DNA]</scope>
    <source>
        <strain evidence="1 2">DSM 19967</strain>
        <plasmid evidence="1">pPSN3</plasmid>
    </source>
</reference>
<geneLocation type="plasmid" evidence="1 2">
    <name>pPSN3</name>
</geneLocation>
<gene>
    <name evidence="1" type="ORF">OO7_16375</name>
</gene>